<sequence>MSNFQPRLPPELEEIVFTIALHANPGNIKSLILVAKRVNQWLIPHIYRTVIIHDTTRKPNPPAQNLMYFGTHIRHLMIWRGFRKPPSLGLCLSSCPNLESLAVWTPGLPYDLEVIDNLLKLRLTYLSFNFGEFLKGLSKEGRATIPITFPSITHLEIIGTLLPADLHRIKELFPVLTHLALFVGGNDTTSVQRTLEIFQDQIMVLIYDLGATAMGPSPEVVPTSVFFELVDPRVVLLKYGHDVIDSWVDGTQGGSLSVWRVAEETVKSRRLALLKYES</sequence>
<organism evidence="1 2">
    <name type="scientific">Pluteus cervinus</name>
    <dbReference type="NCBI Taxonomy" id="181527"/>
    <lineage>
        <taxon>Eukaryota</taxon>
        <taxon>Fungi</taxon>
        <taxon>Dikarya</taxon>
        <taxon>Basidiomycota</taxon>
        <taxon>Agaricomycotina</taxon>
        <taxon>Agaricomycetes</taxon>
        <taxon>Agaricomycetidae</taxon>
        <taxon>Agaricales</taxon>
        <taxon>Pluteineae</taxon>
        <taxon>Pluteaceae</taxon>
        <taxon>Pluteus</taxon>
    </lineage>
</organism>
<evidence type="ECO:0000313" key="1">
    <source>
        <dbReference type="EMBL" id="TFK59498.1"/>
    </source>
</evidence>
<protein>
    <submittedName>
        <fullName evidence="1">Uncharacterized protein</fullName>
    </submittedName>
</protein>
<reference evidence="1 2" key="1">
    <citation type="journal article" date="2019" name="Nat. Ecol. Evol.">
        <title>Megaphylogeny resolves global patterns of mushroom evolution.</title>
        <authorList>
            <person name="Varga T."/>
            <person name="Krizsan K."/>
            <person name="Foldi C."/>
            <person name="Dima B."/>
            <person name="Sanchez-Garcia M."/>
            <person name="Sanchez-Ramirez S."/>
            <person name="Szollosi G.J."/>
            <person name="Szarkandi J.G."/>
            <person name="Papp V."/>
            <person name="Albert L."/>
            <person name="Andreopoulos W."/>
            <person name="Angelini C."/>
            <person name="Antonin V."/>
            <person name="Barry K.W."/>
            <person name="Bougher N.L."/>
            <person name="Buchanan P."/>
            <person name="Buyck B."/>
            <person name="Bense V."/>
            <person name="Catcheside P."/>
            <person name="Chovatia M."/>
            <person name="Cooper J."/>
            <person name="Damon W."/>
            <person name="Desjardin D."/>
            <person name="Finy P."/>
            <person name="Geml J."/>
            <person name="Haridas S."/>
            <person name="Hughes K."/>
            <person name="Justo A."/>
            <person name="Karasinski D."/>
            <person name="Kautmanova I."/>
            <person name="Kiss B."/>
            <person name="Kocsube S."/>
            <person name="Kotiranta H."/>
            <person name="LaButti K.M."/>
            <person name="Lechner B.E."/>
            <person name="Liimatainen K."/>
            <person name="Lipzen A."/>
            <person name="Lukacs Z."/>
            <person name="Mihaltcheva S."/>
            <person name="Morgado L.N."/>
            <person name="Niskanen T."/>
            <person name="Noordeloos M.E."/>
            <person name="Ohm R.A."/>
            <person name="Ortiz-Santana B."/>
            <person name="Ovrebo C."/>
            <person name="Racz N."/>
            <person name="Riley R."/>
            <person name="Savchenko A."/>
            <person name="Shiryaev A."/>
            <person name="Soop K."/>
            <person name="Spirin V."/>
            <person name="Szebenyi C."/>
            <person name="Tomsovsky M."/>
            <person name="Tulloss R.E."/>
            <person name="Uehling J."/>
            <person name="Grigoriev I.V."/>
            <person name="Vagvolgyi C."/>
            <person name="Papp T."/>
            <person name="Martin F.M."/>
            <person name="Miettinen O."/>
            <person name="Hibbett D.S."/>
            <person name="Nagy L.G."/>
        </authorList>
    </citation>
    <scope>NUCLEOTIDE SEQUENCE [LARGE SCALE GENOMIC DNA]</scope>
    <source>
        <strain evidence="1 2">NL-1719</strain>
    </source>
</reference>
<name>A0ACD3A0X6_9AGAR</name>
<evidence type="ECO:0000313" key="2">
    <source>
        <dbReference type="Proteomes" id="UP000308600"/>
    </source>
</evidence>
<proteinExistence type="predicted"/>
<dbReference type="EMBL" id="ML208962">
    <property type="protein sequence ID" value="TFK59498.1"/>
    <property type="molecule type" value="Genomic_DNA"/>
</dbReference>
<gene>
    <name evidence="1" type="ORF">BDN72DRAFT_966052</name>
</gene>
<accession>A0ACD3A0X6</accession>
<dbReference type="Proteomes" id="UP000308600">
    <property type="component" value="Unassembled WGS sequence"/>
</dbReference>
<keyword evidence="2" id="KW-1185">Reference proteome</keyword>